<feature type="transmembrane region" description="Helical" evidence="1">
    <location>
        <begin position="12"/>
        <end position="30"/>
    </location>
</feature>
<evidence type="ECO:0000313" key="2">
    <source>
        <dbReference type="EMBL" id="OIQ70236.1"/>
    </source>
</evidence>
<organism evidence="2">
    <name type="scientific">mine drainage metagenome</name>
    <dbReference type="NCBI Taxonomy" id="410659"/>
    <lineage>
        <taxon>unclassified sequences</taxon>
        <taxon>metagenomes</taxon>
        <taxon>ecological metagenomes</taxon>
    </lineage>
</organism>
<dbReference type="AlphaFoldDB" id="A0A1J5PRM6"/>
<name>A0A1J5PRM6_9ZZZZ</name>
<comment type="caution">
    <text evidence="2">The sequence shown here is derived from an EMBL/GenBank/DDBJ whole genome shotgun (WGS) entry which is preliminary data.</text>
</comment>
<keyword evidence="1" id="KW-0812">Transmembrane</keyword>
<gene>
    <name evidence="2" type="ORF">GALL_481550</name>
</gene>
<sequence length="50" mass="6027">MTITNNPKTWFILLLLAFIFSVMLIMIRYYHSDAYYQEKIDNHSEIVDTI</sequence>
<keyword evidence="1" id="KW-0472">Membrane</keyword>
<proteinExistence type="predicted"/>
<dbReference type="EMBL" id="MLJW01004300">
    <property type="protein sequence ID" value="OIQ70236.1"/>
    <property type="molecule type" value="Genomic_DNA"/>
</dbReference>
<protein>
    <submittedName>
        <fullName evidence="2">Uncharacterized protein</fullName>
    </submittedName>
</protein>
<evidence type="ECO:0000256" key="1">
    <source>
        <dbReference type="SAM" id="Phobius"/>
    </source>
</evidence>
<accession>A0A1J5PRM6</accession>
<reference evidence="2" key="1">
    <citation type="submission" date="2016-10" db="EMBL/GenBank/DDBJ databases">
        <title>Sequence of Gallionella enrichment culture.</title>
        <authorList>
            <person name="Poehlein A."/>
            <person name="Muehling M."/>
            <person name="Daniel R."/>
        </authorList>
    </citation>
    <scope>NUCLEOTIDE SEQUENCE</scope>
</reference>
<keyword evidence="1" id="KW-1133">Transmembrane helix</keyword>